<evidence type="ECO:0000313" key="2">
    <source>
        <dbReference type="Proteomes" id="UP000070544"/>
    </source>
</evidence>
<dbReference type="SUPFAM" id="SSF50044">
    <property type="entry name" value="SH3-domain"/>
    <property type="match status" value="1"/>
</dbReference>
<dbReference type="InterPro" id="IPR036028">
    <property type="entry name" value="SH3-like_dom_sf"/>
</dbReference>
<reference evidence="1 2" key="1">
    <citation type="journal article" date="2015" name="Genome Biol. Evol.">
        <title>Phylogenomic analyses indicate that early fungi evolved digesting cell walls of algal ancestors of land plants.</title>
        <authorList>
            <person name="Chang Y."/>
            <person name="Wang S."/>
            <person name="Sekimoto S."/>
            <person name="Aerts A.L."/>
            <person name="Choi C."/>
            <person name="Clum A."/>
            <person name="LaButti K.M."/>
            <person name="Lindquist E.A."/>
            <person name="Yee Ngan C."/>
            <person name="Ohm R.A."/>
            <person name="Salamov A.A."/>
            <person name="Grigoriev I.V."/>
            <person name="Spatafora J.W."/>
            <person name="Berbee M.L."/>
        </authorList>
    </citation>
    <scope>NUCLEOTIDE SEQUENCE [LARGE SCALE GENOMIC DNA]</scope>
    <source>
        <strain evidence="1 2">JEL478</strain>
    </source>
</reference>
<dbReference type="AlphaFoldDB" id="A0A139ARS9"/>
<protein>
    <recommendedName>
        <fullName evidence="3">SH3 domain-containing protein</fullName>
    </recommendedName>
</protein>
<accession>A0A139ARS9</accession>
<dbReference type="Gene3D" id="2.30.30.40">
    <property type="entry name" value="SH3 Domains"/>
    <property type="match status" value="1"/>
</dbReference>
<evidence type="ECO:0008006" key="3">
    <source>
        <dbReference type="Google" id="ProtNLM"/>
    </source>
</evidence>
<evidence type="ECO:0000313" key="1">
    <source>
        <dbReference type="EMBL" id="KXS19364.1"/>
    </source>
</evidence>
<name>A0A139ARS9_GONPJ</name>
<organism evidence="1 2">
    <name type="scientific">Gonapodya prolifera (strain JEL478)</name>
    <name type="common">Monoblepharis prolifera</name>
    <dbReference type="NCBI Taxonomy" id="1344416"/>
    <lineage>
        <taxon>Eukaryota</taxon>
        <taxon>Fungi</taxon>
        <taxon>Fungi incertae sedis</taxon>
        <taxon>Chytridiomycota</taxon>
        <taxon>Chytridiomycota incertae sedis</taxon>
        <taxon>Monoblepharidomycetes</taxon>
        <taxon>Monoblepharidales</taxon>
        <taxon>Gonapodyaceae</taxon>
        <taxon>Gonapodya</taxon>
    </lineage>
</organism>
<dbReference type="OrthoDB" id="5340910at2759"/>
<dbReference type="EMBL" id="KQ965738">
    <property type="protein sequence ID" value="KXS19364.1"/>
    <property type="molecule type" value="Genomic_DNA"/>
</dbReference>
<keyword evidence="2" id="KW-1185">Reference proteome</keyword>
<gene>
    <name evidence="1" type="ORF">M427DRAFT_448593</name>
</gene>
<proteinExistence type="predicted"/>
<sequence>MGAMNELSVPYDGPPMECTTRFDPSADDEMLAKPGQYVELKDVFRDGWAMGWNRETGQFGMIPLSCLRLSDYQGAPADNSYLAPPGVGYNPSMSMSRFVSQSMETHSAVLAERARIQAGTSRIFSRGGGDGGDSMYYGNTDTARLTGPGMAVYAVSNDQ</sequence>
<dbReference type="Proteomes" id="UP000070544">
    <property type="component" value="Unassembled WGS sequence"/>
</dbReference>